<evidence type="ECO:0000313" key="11">
    <source>
        <dbReference type="Proteomes" id="UP000319731"/>
    </source>
</evidence>
<evidence type="ECO:0000313" key="10">
    <source>
        <dbReference type="EMBL" id="TPX32080.1"/>
    </source>
</evidence>
<name>A0A507BQM2_9FUNG</name>
<evidence type="ECO:0000256" key="8">
    <source>
        <dbReference type="ARBA" id="ARBA00023136"/>
    </source>
</evidence>
<dbReference type="InterPro" id="IPR009600">
    <property type="entry name" value="PIG-U"/>
</dbReference>
<comment type="caution">
    <text evidence="10">The sequence shown here is derived from an EMBL/GenBank/DDBJ whole genome shotgun (WGS) entry which is preliminary data.</text>
</comment>
<dbReference type="EMBL" id="QEAO01000035">
    <property type="protein sequence ID" value="TPX32080.1"/>
    <property type="molecule type" value="Genomic_DNA"/>
</dbReference>
<evidence type="ECO:0000256" key="6">
    <source>
        <dbReference type="ARBA" id="ARBA00022824"/>
    </source>
</evidence>
<evidence type="ECO:0000256" key="9">
    <source>
        <dbReference type="SAM" id="Phobius"/>
    </source>
</evidence>
<evidence type="ECO:0000256" key="3">
    <source>
        <dbReference type="ARBA" id="ARBA00010026"/>
    </source>
</evidence>
<evidence type="ECO:0000256" key="1">
    <source>
        <dbReference type="ARBA" id="ARBA00004477"/>
    </source>
</evidence>
<dbReference type="GO" id="GO:0016255">
    <property type="term" value="P:attachment of GPI anchor to protein"/>
    <property type="evidence" value="ECO:0007669"/>
    <property type="project" value="InterPro"/>
</dbReference>
<dbReference type="Proteomes" id="UP000319731">
    <property type="component" value="Unassembled WGS sequence"/>
</dbReference>
<feature type="transmembrane region" description="Helical" evidence="9">
    <location>
        <begin position="336"/>
        <end position="356"/>
    </location>
</feature>
<dbReference type="UniPathway" id="UPA00196"/>
<feature type="transmembrane region" description="Helical" evidence="9">
    <location>
        <begin position="368"/>
        <end position="391"/>
    </location>
</feature>
<dbReference type="RefSeq" id="XP_031023354.1">
    <property type="nucleotide sequence ID" value="XM_031170663.1"/>
</dbReference>
<protein>
    <submittedName>
        <fullName evidence="10">Uncharacterized protein</fullName>
    </submittedName>
</protein>
<gene>
    <name evidence="10" type="ORF">SmJEL517_g04735</name>
</gene>
<dbReference type="GO" id="GO:0042765">
    <property type="term" value="C:GPI-anchor transamidase complex"/>
    <property type="evidence" value="ECO:0007669"/>
    <property type="project" value="InterPro"/>
</dbReference>
<feature type="transmembrane region" description="Helical" evidence="9">
    <location>
        <begin position="171"/>
        <end position="195"/>
    </location>
</feature>
<dbReference type="PANTHER" id="PTHR13121">
    <property type="entry name" value="GPI TRANSAMIDASE COMPONENT PIG-U"/>
    <property type="match status" value="1"/>
</dbReference>
<comment type="subcellular location">
    <subcellularLocation>
        <location evidence="1">Endoplasmic reticulum membrane</location>
        <topology evidence="1">Multi-pass membrane protein</topology>
    </subcellularLocation>
</comment>
<evidence type="ECO:0000256" key="7">
    <source>
        <dbReference type="ARBA" id="ARBA00022989"/>
    </source>
</evidence>
<feature type="transmembrane region" description="Helical" evidence="9">
    <location>
        <begin position="295"/>
        <end position="324"/>
    </location>
</feature>
<feature type="transmembrane region" description="Helical" evidence="9">
    <location>
        <begin position="64"/>
        <end position="89"/>
    </location>
</feature>
<dbReference type="AlphaFoldDB" id="A0A507BQM2"/>
<keyword evidence="7 9" id="KW-1133">Transmembrane helix</keyword>
<comment type="pathway">
    <text evidence="2">Glycolipid biosynthesis; glycosylphosphatidylinositol-anchor biosynthesis.</text>
</comment>
<reference evidence="10 11" key="1">
    <citation type="journal article" date="2019" name="Sci. Rep.">
        <title>Comparative genomics of chytrid fungi reveal insights into the obligate biotrophic and pathogenic lifestyle of Synchytrium endobioticum.</title>
        <authorList>
            <person name="van de Vossenberg B.T.L.H."/>
            <person name="Warris S."/>
            <person name="Nguyen H.D.T."/>
            <person name="van Gent-Pelzer M.P.E."/>
            <person name="Joly D.L."/>
            <person name="van de Geest H.C."/>
            <person name="Bonants P.J.M."/>
            <person name="Smith D.S."/>
            <person name="Levesque C.A."/>
            <person name="van der Lee T.A.J."/>
        </authorList>
    </citation>
    <scope>NUCLEOTIDE SEQUENCE [LARGE SCALE GENOMIC DNA]</scope>
    <source>
        <strain evidence="10 11">JEL517</strain>
    </source>
</reference>
<keyword evidence="4" id="KW-0337">GPI-anchor biosynthesis</keyword>
<feature type="transmembrane region" description="Helical" evidence="9">
    <location>
        <begin position="241"/>
        <end position="258"/>
    </location>
</feature>
<dbReference type="GeneID" id="42005960"/>
<keyword evidence="6" id="KW-0256">Endoplasmic reticulum</keyword>
<feature type="transmembrane region" description="Helical" evidence="9">
    <location>
        <begin position="137"/>
        <end position="159"/>
    </location>
</feature>
<keyword evidence="8 9" id="KW-0472">Membrane</keyword>
<dbReference type="GO" id="GO:0006506">
    <property type="term" value="P:GPI anchor biosynthetic process"/>
    <property type="evidence" value="ECO:0007669"/>
    <property type="project" value="UniProtKB-UniPathway"/>
</dbReference>
<evidence type="ECO:0000256" key="2">
    <source>
        <dbReference type="ARBA" id="ARBA00004687"/>
    </source>
</evidence>
<dbReference type="STRING" id="1806994.A0A507BQM2"/>
<dbReference type="Pfam" id="PF06728">
    <property type="entry name" value="PIG-U"/>
    <property type="match status" value="1"/>
</dbReference>
<keyword evidence="5 9" id="KW-0812">Transmembrane</keyword>
<sequence>MTKPHNKTASHISSSSLIWLLVAGATLRIILLYFTLREGIFLFEHGLSPYEGEMYHQTPLLIPLFLYIPQHVTPLVFIILDCIITSLVIHVASFKQSLQAAEIWPKPMAVKQVPDLQPKDSPINPILVGYSYMFNPLAIMTCLAQSTSVFNSVAIWSGILYACKGNCKLSMLAIAVSTHLTLYPVMLIVPCAMLIAQVTKTKLWTTLSYCGLYFSAYLASLFGLCYLLTESWDFIPNSYGVILLVVDLTPNIGIWWYFFMEMFDQFRNFFLGVFQIHAFLYAVPLAIKFRENPFLVMYLLCAVMSIFKSYPSVCDTALYLTLLAMHQELFKYMKQAFLSLSAMAYSVLLGPVFYGLWTYSGAGNANFFYAITLNWGLAQVILVTDSAFAYLRREWERLHPDLRNKRVELAHQ</sequence>
<evidence type="ECO:0000256" key="4">
    <source>
        <dbReference type="ARBA" id="ARBA00022502"/>
    </source>
</evidence>
<feature type="transmembrane region" description="Helical" evidence="9">
    <location>
        <begin position="270"/>
        <end position="289"/>
    </location>
</feature>
<feature type="transmembrane region" description="Helical" evidence="9">
    <location>
        <begin position="12"/>
        <end position="34"/>
    </location>
</feature>
<comment type="similarity">
    <text evidence="3">Belongs to the PIGU family.</text>
</comment>
<dbReference type="PANTHER" id="PTHR13121:SF0">
    <property type="entry name" value="PHOSPHATIDYLINOSITOL GLYCAN ANCHOR BIOSYNTHESIS CLASS U PROTEIN"/>
    <property type="match status" value="1"/>
</dbReference>
<feature type="transmembrane region" description="Helical" evidence="9">
    <location>
        <begin position="207"/>
        <end position="229"/>
    </location>
</feature>
<organism evidence="10 11">
    <name type="scientific">Synchytrium microbalum</name>
    <dbReference type="NCBI Taxonomy" id="1806994"/>
    <lineage>
        <taxon>Eukaryota</taxon>
        <taxon>Fungi</taxon>
        <taxon>Fungi incertae sedis</taxon>
        <taxon>Chytridiomycota</taxon>
        <taxon>Chytridiomycota incertae sedis</taxon>
        <taxon>Chytridiomycetes</taxon>
        <taxon>Synchytriales</taxon>
        <taxon>Synchytriaceae</taxon>
        <taxon>Synchytrium</taxon>
    </lineage>
</organism>
<dbReference type="OrthoDB" id="549017at2759"/>
<proteinExistence type="inferred from homology"/>
<evidence type="ECO:0000256" key="5">
    <source>
        <dbReference type="ARBA" id="ARBA00022692"/>
    </source>
</evidence>
<keyword evidence="11" id="KW-1185">Reference proteome</keyword>
<accession>A0A507BQM2</accession>